<organism evidence="1">
    <name type="scientific">viral metagenome</name>
    <dbReference type="NCBI Taxonomy" id="1070528"/>
    <lineage>
        <taxon>unclassified sequences</taxon>
        <taxon>metagenomes</taxon>
        <taxon>organismal metagenomes</taxon>
    </lineage>
</organism>
<name>A0A6M3LNH0_9ZZZZ</name>
<evidence type="ECO:0000313" key="1">
    <source>
        <dbReference type="EMBL" id="QJA94458.1"/>
    </source>
</evidence>
<dbReference type="EMBL" id="MT143233">
    <property type="protein sequence ID" value="QJA94458.1"/>
    <property type="molecule type" value="Genomic_DNA"/>
</dbReference>
<accession>A0A6M3LNH0</accession>
<reference evidence="1" key="1">
    <citation type="submission" date="2020-03" db="EMBL/GenBank/DDBJ databases">
        <title>The deep terrestrial virosphere.</title>
        <authorList>
            <person name="Holmfeldt K."/>
            <person name="Nilsson E."/>
            <person name="Simone D."/>
            <person name="Lopez-Fernandez M."/>
            <person name="Wu X."/>
            <person name="de Brujin I."/>
            <person name="Lundin D."/>
            <person name="Andersson A."/>
            <person name="Bertilsson S."/>
            <person name="Dopson M."/>
        </authorList>
    </citation>
    <scope>NUCLEOTIDE SEQUENCE</scope>
    <source>
        <strain evidence="1">MM415B03856</strain>
    </source>
</reference>
<dbReference type="AlphaFoldDB" id="A0A6M3LNH0"/>
<gene>
    <name evidence="1" type="ORF">MM415B03856_0007</name>
</gene>
<protein>
    <submittedName>
        <fullName evidence="1">Uncharacterized protein</fullName>
    </submittedName>
</protein>
<sequence length="140" mass="16004">MNKFKVGDKVKIIKEQKNGEYNFSKSLKKGDTFIIGEVSDNKWLRQKNGDQCGVHKNLCKLIKSEKSKFKVGDIVECIDSGDKGAGWKLNHKFRIIRVSSIYDNQVIYWGGINGDGIHENSLKLSYEYKLNNKKKGGYIK</sequence>
<proteinExistence type="predicted"/>